<evidence type="ECO:0000313" key="3">
    <source>
        <dbReference type="Proteomes" id="UP000322667"/>
    </source>
</evidence>
<name>A0A5D2NX99_GOSTO</name>
<dbReference type="AlphaFoldDB" id="A0A5D2NX99"/>
<keyword evidence="3" id="KW-1185">Reference proteome</keyword>
<feature type="compositionally biased region" description="Polar residues" evidence="1">
    <location>
        <begin position="28"/>
        <end position="38"/>
    </location>
</feature>
<organism evidence="2 3">
    <name type="scientific">Gossypium tomentosum</name>
    <name type="common">Hawaiian cotton</name>
    <name type="synonym">Gossypium sandvicense</name>
    <dbReference type="NCBI Taxonomy" id="34277"/>
    <lineage>
        <taxon>Eukaryota</taxon>
        <taxon>Viridiplantae</taxon>
        <taxon>Streptophyta</taxon>
        <taxon>Embryophyta</taxon>
        <taxon>Tracheophyta</taxon>
        <taxon>Spermatophyta</taxon>
        <taxon>Magnoliopsida</taxon>
        <taxon>eudicotyledons</taxon>
        <taxon>Gunneridae</taxon>
        <taxon>Pentapetalae</taxon>
        <taxon>rosids</taxon>
        <taxon>malvids</taxon>
        <taxon>Malvales</taxon>
        <taxon>Malvaceae</taxon>
        <taxon>Malvoideae</taxon>
        <taxon>Gossypium</taxon>
    </lineage>
</organism>
<protein>
    <submittedName>
        <fullName evidence="2">Uncharacterized protein</fullName>
    </submittedName>
</protein>
<evidence type="ECO:0000256" key="1">
    <source>
        <dbReference type="SAM" id="MobiDB-lite"/>
    </source>
</evidence>
<evidence type="ECO:0000313" key="2">
    <source>
        <dbReference type="EMBL" id="TYI06960.1"/>
    </source>
</evidence>
<gene>
    <name evidence="2" type="ORF">ES332_A10G194000v1</name>
</gene>
<feature type="region of interest" description="Disordered" evidence="1">
    <location>
        <begin position="1"/>
        <end position="38"/>
    </location>
</feature>
<accession>A0A5D2NX99</accession>
<dbReference type="Proteomes" id="UP000322667">
    <property type="component" value="Chromosome A10"/>
</dbReference>
<sequence>MLSQLMHSSFPFRQTPPLSKVPHAMATDGTSTTPSQML</sequence>
<proteinExistence type="predicted"/>
<reference evidence="2 3" key="1">
    <citation type="submission" date="2019-07" db="EMBL/GenBank/DDBJ databases">
        <title>WGS assembly of Gossypium tomentosum.</title>
        <authorList>
            <person name="Chen Z.J."/>
            <person name="Sreedasyam A."/>
            <person name="Ando A."/>
            <person name="Song Q."/>
            <person name="De L."/>
            <person name="Hulse-Kemp A."/>
            <person name="Ding M."/>
            <person name="Ye W."/>
            <person name="Kirkbride R."/>
            <person name="Jenkins J."/>
            <person name="Plott C."/>
            <person name="Lovell J."/>
            <person name="Lin Y.-M."/>
            <person name="Vaughn R."/>
            <person name="Liu B."/>
            <person name="Li W."/>
            <person name="Simpson S."/>
            <person name="Scheffler B."/>
            <person name="Saski C."/>
            <person name="Grover C."/>
            <person name="Hu G."/>
            <person name="Conover J."/>
            <person name="Carlson J."/>
            <person name="Shu S."/>
            <person name="Boston L."/>
            <person name="Williams M."/>
            <person name="Peterson D."/>
            <person name="Mcgee K."/>
            <person name="Jones D."/>
            <person name="Wendel J."/>
            <person name="Stelly D."/>
            <person name="Grimwood J."/>
            <person name="Schmutz J."/>
        </authorList>
    </citation>
    <scope>NUCLEOTIDE SEQUENCE [LARGE SCALE GENOMIC DNA]</scope>
    <source>
        <strain evidence="2">7179.01</strain>
    </source>
</reference>
<dbReference type="EMBL" id="CM017619">
    <property type="protein sequence ID" value="TYI06960.1"/>
    <property type="molecule type" value="Genomic_DNA"/>
</dbReference>